<comment type="caution">
    <text evidence="1">The sequence shown here is derived from an EMBL/GenBank/DDBJ whole genome shotgun (WGS) entry which is preliminary data.</text>
</comment>
<name>A0A367KMU8_RHIST</name>
<proteinExistence type="predicted"/>
<reference evidence="1 2" key="1">
    <citation type="journal article" date="2018" name="G3 (Bethesda)">
        <title>Phylogenetic and Phylogenomic Definition of Rhizopus Species.</title>
        <authorList>
            <person name="Gryganskyi A.P."/>
            <person name="Golan J."/>
            <person name="Dolatabadi S."/>
            <person name="Mondo S."/>
            <person name="Robb S."/>
            <person name="Idnurm A."/>
            <person name="Muszewska A."/>
            <person name="Steczkiewicz K."/>
            <person name="Masonjones S."/>
            <person name="Liao H.L."/>
            <person name="Gajdeczka M.T."/>
            <person name="Anike F."/>
            <person name="Vuek A."/>
            <person name="Anishchenko I.M."/>
            <person name="Voigt K."/>
            <person name="de Hoog G.S."/>
            <person name="Smith M.E."/>
            <person name="Heitman J."/>
            <person name="Vilgalys R."/>
            <person name="Stajich J.E."/>
        </authorList>
    </citation>
    <scope>NUCLEOTIDE SEQUENCE [LARGE SCALE GENOMIC DNA]</scope>
    <source>
        <strain evidence="1 2">LSU 92-RS-03</strain>
    </source>
</reference>
<keyword evidence="2" id="KW-1185">Reference proteome</keyword>
<accession>A0A367KMU8</accession>
<dbReference type="AlphaFoldDB" id="A0A367KMU8"/>
<dbReference type="OrthoDB" id="408702at2759"/>
<sequence length="105" mass="11851">MCASESVYRGVSRVVWGTSISDLNKSGSAQLMIRMEEILASYKHGGNVSDNEVPSIKGGILKDECDSAFWCAFASYRKTNYYKKMKEDGNLDYIEERNARFNCTN</sequence>
<dbReference type="STRING" id="4846.A0A367KMU8"/>
<gene>
    <name evidence="1" type="ORF">CU098_009896</name>
</gene>
<dbReference type="Proteomes" id="UP000253551">
    <property type="component" value="Unassembled WGS sequence"/>
</dbReference>
<dbReference type="EMBL" id="PJQM01000976">
    <property type="protein sequence ID" value="RCI03553.1"/>
    <property type="molecule type" value="Genomic_DNA"/>
</dbReference>
<protein>
    <submittedName>
        <fullName evidence="1">Uncharacterized protein</fullName>
    </submittedName>
</protein>
<evidence type="ECO:0000313" key="2">
    <source>
        <dbReference type="Proteomes" id="UP000253551"/>
    </source>
</evidence>
<evidence type="ECO:0000313" key="1">
    <source>
        <dbReference type="EMBL" id="RCI03553.1"/>
    </source>
</evidence>
<organism evidence="1 2">
    <name type="scientific">Rhizopus stolonifer</name>
    <name type="common">Rhizopus nigricans</name>
    <dbReference type="NCBI Taxonomy" id="4846"/>
    <lineage>
        <taxon>Eukaryota</taxon>
        <taxon>Fungi</taxon>
        <taxon>Fungi incertae sedis</taxon>
        <taxon>Mucoromycota</taxon>
        <taxon>Mucoromycotina</taxon>
        <taxon>Mucoromycetes</taxon>
        <taxon>Mucorales</taxon>
        <taxon>Mucorineae</taxon>
        <taxon>Rhizopodaceae</taxon>
        <taxon>Rhizopus</taxon>
    </lineage>
</organism>